<proteinExistence type="predicted"/>
<evidence type="ECO:0000313" key="2">
    <source>
        <dbReference type="Proteomes" id="UP001187471"/>
    </source>
</evidence>
<comment type="caution">
    <text evidence="1">The sequence shown here is derived from an EMBL/GenBank/DDBJ whole genome shotgun (WGS) entry which is preliminary data.</text>
</comment>
<accession>A0AA88RW62</accession>
<name>A0AA88RW62_9ASTE</name>
<evidence type="ECO:0000313" key="1">
    <source>
        <dbReference type="EMBL" id="KAK2986861.1"/>
    </source>
</evidence>
<dbReference type="EMBL" id="JAVXUO010001032">
    <property type="protein sequence ID" value="KAK2986861.1"/>
    <property type="molecule type" value="Genomic_DNA"/>
</dbReference>
<dbReference type="Proteomes" id="UP001187471">
    <property type="component" value="Unassembled WGS sequence"/>
</dbReference>
<gene>
    <name evidence="1" type="ORF">RJ640_009595</name>
</gene>
<dbReference type="InterPro" id="IPR042527">
    <property type="entry name" value="Atg5_UblA_dom_sf"/>
</dbReference>
<sequence>MDTGKEAQKYVWQGAIPLHIHLHDSEVTTLPPPPPALFDDWRLNMVPENEVRSQNLVIVL</sequence>
<dbReference type="AlphaFoldDB" id="A0AA88RW62"/>
<dbReference type="Gene3D" id="3.10.20.620">
    <property type="match status" value="1"/>
</dbReference>
<keyword evidence="2" id="KW-1185">Reference proteome</keyword>
<protein>
    <submittedName>
        <fullName evidence="1">Uncharacterized protein</fullName>
    </submittedName>
</protein>
<reference evidence="1" key="1">
    <citation type="submission" date="2022-12" db="EMBL/GenBank/DDBJ databases">
        <title>Draft genome assemblies for two species of Escallonia (Escalloniales).</title>
        <authorList>
            <person name="Chanderbali A."/>
            <person name="Dervinis C."/>
            <person name="Anghel I."/>
            <person name="Soltis D."/>
            <person name="Soltis P."/>
            <person name="Zapata F."/>
        </authorList>
    </citation>
    <scope>NUCLEOTIDE SEQUENCE</scope>
    <source>
        <strain evidence="1">UCBG92.1500</strain>
        <tissue evidence="1">Leaf</tissue>
    </source>
</reference>
<organism evidence="1 2">
    <name type="scientific">Escallonia rubra</name>
    <dbReference type="NCBI Taxonomy" id="112253"/>
    <lineage>
        <taxon>Eukaryota</taxon>
        <taxon>Viridiplantae</taxon>
        <taxon>Streptophyta</taxon>
        <taxon>Embryophyta</taxon>
        <taxon>Tracheophyta</taxon>
        <taxon>Spermatophyta</taxon>
        <taxon>Magnoliopsida</taxon>
        <taxon>eudicotyledons</taxon>
        <taxon>Gunneridae</taxon>
        <taxon>Pentapetalae</taxon>
        <taxon>asterids</taxon>
        <taxon>campanulids</taxon>
        <taxon>Escalloniales</taxon>
        <taxon>Escalloniaceae</taxon>
        <taxon>Escallonia</taxon>
    </lineage>
</organism>